<dbReference type="EC" id="2.7.7.48" evidence="4"/>
<gene>
    <name evidence="6" type="ORF">H3RhizoLitter14748_000002</name>
</gene>
<dbReference type="PROSITE" id="PS50507">
    <property type="entry name" value="RDRP_SSRNA_POS"/>
    <property type="match status" value="1"/>
</dbReference>
<proteinExistence type="predicted"/>
<dbReference type="GO" id="GO:0000166">
    <property type="term" value="F:nucleotide binding"/>
    <property type="evidence" value="ECO:0007669"/>
    <property type="project" value="UniProtKB-KW"/>
</dbReference>
<reference evidence="6" key="1">
    <citation type="submission" date="2019-05" db="EMBL/GenBank/DDBJ databases">
        <title>Metatranscriptomic reconstruction reveals RNA viruses with the potential to shape carbon cycling in soil.</title>
        <authorList>
            <person name="Starr E.P."/>
            <person name="Nuccio E."/>
            <person name="Pett-Ridge J."/>
            <person name="Banfield J.F."/>
            <person name="Firestone M.K."/>
        </authorList>
    </citation>
    <scope>NUCLEOTIDE SEQUENCE</scope>
    <source>
        <strain evidence="6">H3_Rhizo_Litter_14_scaffold_748</strain>
    </source>
</reference>
<evidence type="ECO:0000256" key="4">
    <source>
        <dbReference type="RuleBase" id="RU363062"/>
    </source>
</evidence>
<evidence type="ECO:0000313" key="6">
    <source>
        <dbReference type="EMBL" id="QDH87260.1"/>
    </source>
</evidence>
<comment type="catalytic activity">
    <reaction evidence="4">
        <text>RNA(n) + a ribonucleoside 5'-triphosphate = RNA(n+1) + diphosphate</text>
        <dbReference type="Rhea" id="RHEA:21248"/>
        <dbReference type="Rhea" id="RHEA-COMP:14527"/>
        <dbReference type="Rhea" id="RHEA-COMP:17342"/>
        <dbReference type="ChEBI" id="CHEBI:33019"/>
        <dbReference type="ChEBI" id="CHEBI:61557"/>
        <dbReference type="ChEBI" id="CHEBI:140395"/>
        <dbReference type="EC" id="2.7.7.48"/>
    </reaction>
</comment>
<evidence type="ECO:0000259" key="5">
    <source>
        <dbReference type="PROSITE" id="PS50507"/>
    </source>
</evidence>
<keyword evidence="4 6" id="KW-0696">RNA-directed RNA polymerase</keyword>
<dbReference type="InterPro" id="IPR002166">
    <property type="entry name" value="RNA_pol_HCV"/>
</dbReference>
<name>A0A514D0W7_9VIRU</name>
<dbReference type="GO" id="GO:0003968">
    <property type="term" value="F:RNA-directed RNA polymerase activity"/>
    <property type="evidence" value="ECO:0007669"/>
    <property type="project" value="UniProtKB-KW"/>
</dbReference>
<dbReference type="GO" id="GO:0003723">
    <property type="term" value="F:RNA binding"/>
    <property type="evidence" value="ECO:0007669"/>
    <property type="project" value="InterPro"/>
</dbReference>
<dbReference type="InterPro" id="IPR043502">
    <property type="entry name" value="DNA/RNA_pol_sf"/>
</dbReference>
<keyword evidence="3 4" id="KW-0693">Viral RNA replication</keyword>
<accession>A0A514D0W7</accession>
<dbReference type="InterPro" id="IPR007094">
    <property type="entry name" value="RNA-dir_pol_PSvirus"/>
</dbReference>
<dbReference type="GO" id="GO:0039694">
    <property type="term" value="P:viral RNA genome replication"/>
    <property type="evidence" value="ECO:0007669"/>
    <property type="project" value="InterPro"/>
</dbReference>
<feature type="domain" description="RdRp catalytic" evidence="5">
    <location>
        <begin position="104"/>
        <end position="222"/>
    </location>
</feature>
<evidence type="ECO:0000256" key="3">
    <source>
        <dbReference type="ARBA" id="ARBA00022953"/>
    </source>
</evidence>
<dbReference type="SUPFAM" id="SSF56672">
    <property type="entry name" value="DNA/RNA polymerases"/>
    <property type="match status" value="1"/>
</dbReference>
<keyword evidence="1 4" id="KW-0808">Transferase</keyword>
<organism evidence="6">
    <name type="scientific">Riboviria sp</name>
    <dbReference type="NCBI Taxonomy" id="2585031"/>
    <lineage>
        <taxon>Viruses</taxon>
        <taxon>Riboviria</taxon>
    </lineage>
</organism>
<dbReference type="EMBL" id="MN033244">
    <property type="protein sequence ID" value="QDH87260.1"/>
    <property type="molecule type" value="Genomic_DNA"/>
</dbReference>
<keyword evidence="2 4" id="KW-0548">Nucleotidyltransferase</keyword>
<dbReference type="CDD" id="cd23179">
    <property type="entry name" value="ps_ssRNAv_Tolivirales_RdRp"/>
    <property type="match status" value="1"/>
</dbReference>
<evidence type="ECO:0000256" key="1">
    <source>
        <dbReference type="ARBA" id="ARBA00022679"/>
    </source>
</evidence>
<protein>
    <recommendedName>
        <fullName evidence="4">RNA-directed RNA polymerase</fullName>
        <ecNumber evidence="4">2.7.7.48</ecNumber>
    </recommendedName>
</protein>
<dbReference type="Pfam" id="PF00998">
    <property type="entry name" value="RdRP_3"/>
    <property type="match status" value="1"/>
</dbReference>
<sequence length="417" mass="47915">MEAMSSLEEEPLNIDSDGKLKPFLKAEKFNPQLKQAKPRMIMARSPRFNLELSRYLKPFEHELWGRLKTPKHWGVGKSRVVAKGLNQYQRANLIVRKFRGVADCVCVEVDGAQFEAHITDTVLKMEHSVYMAKFRDPVLQKMLNIQLKLKGTTRHGIKFERPGSRASGDVNTGLGNSIIMTTAMDATMRYLRRLAGNNFQYDMLVDGDNAILFIPRDYLALVEARFKSVCTAISGQEAVIEKPAYCVEHVTFGQSRPVHMGGDRYMMVRDPWKVLSNSFCGYKQWNFHNYALRVSKSIAQCELSLAQGVPVLQDYFSRALEDLKHIKQSSDDTVRDYEYMGARRTHESIQIRPETRVSFEKAFGIEIERQTSLEGQPIIWQRGWANGDNIKRILRSNCWDADEVPESLLWKSHVRCE</sequence>
<evidence type="ECO:0000256" key="2">
    <source>
        <dbReference type="ARBA" id="ARBA00022695"/>
    </source>
</evidence>
<keyword evidence="4" id="KW-0547">Nucleotide-binding</keyword>